<dbReference type="InParanoid" id="A0A0B2ULS4"/>
<protein>
    <recommendedName>
        <fullName evidence="11">signal-recognition-particle GTPase</fullName>
        <ecNumber evidence="11">3.6.5.4</ecNumber>
    </recommendedName>
    <alternativeName>
        <fullName evidence="10">Signal recognition particle 54 kDa protein homolog</fullName>
    </alternativeName>
</protein>
<dbReference type="EC" id="3.6.5.4" evidence="11"/>
<keyword evidence="6" id="KW-0694">RNA-binding</keyword>
<dbReference type="VEuPathDB" id="MicrosporidiaDB:M896_041430"/>
<organism evidence="14 15">
    <name type="scientific">Ordospora colligata OC4</name>
    <dbReference type="NCBI Taxonomy" id="1354746"/>
    <lineage>
        <taxon>Eukaryota</taxon>
        <taxon>Fungi</taxon>
        <taxon>Fungi incertae sedis</taxon>
        <taxon>Microsporidia</taxon>
        <taxon>Ordosporidae</taxon>
        <taxon>Ordospora</taxon>
    </lineage>
</organism>
<keyword evidence="7" id="KW-0342">GTP-binding</keyword>
<dbReference type="SMART" id="SM00963">
    <property type="entry name" value="SRP54_N"/>
    <property type="match status" value="1"/>
</dbReference>
<dbReference type="AlphaFoldDB" id="A0A0B2ULS4"/>
<comment type="catalytic activity">
    <reaction evidence="12">
        <text>GTP + H2O = GDP + phosphate + H(+)</text>
        <dbReference type="Rhea" id="RHEA:19669"/>
        <dbReference type="ChEBI" id="CHEBI:15377"/>
        <dbReference type="ChEBI" id="CHEBI:15378"/>
        <dbReference type="ChEBI" id="CHEBI:37565"/>
        <dbReference type="ChEBI" id="CHEBI:43474"/>
        <dbReference type="ChEBI" id="CHEBI:58189"/>
        <dbReference type="EC" id="3.6.5.4"/>
    </reaction>
    <physiologicalReaction direction="left-to-right" evidence="12">
        <dbReference type="Rhea" id="RHEA:19670"/>
    </physiologicalReaction>
</comment>
<dbReference type="Pfam" id="PF02881">
    <property type="entry name" value="SRP54_N"/>
    <property type="match status" value="1"/>
</dbReference>
<dbReference type="OrthoDB" id="10250817at2759"/>
<keyword evidence="8" id="KW-0733">Signal recognition particle</keyword>
<dbReference type="SMART" id="SM00962">
    <property type="entry name" value="SRP54"/>
    <property type="match status" value="1"/>
</dbReference>
<dbReference type="InterPro" id="IPR027417">
    <property type="entry name" value="P-loop_NTPase"/>
</dbReference>
<gene>
    <name evidence="14" type="ORF">M896_041430</name>
</gene>
<evidence type="ECO:0000256" key="1">
    <source>
        <dbReference type="ARBA" id="ARBA00004496"/>
    </source>
</evidence>
<dbReference type="GO" id="GO:0005525">
    <property type="term" value="F:GTP binding"/>
    <property type="evidence" value="ECO:0007669"/>
    <property type="project" value="UniProtKB-KW"/>
</dbReference>
<evidence type="ECO:0000256" key="8">
    <source>
        <dbReference type="ARBA" id="ARBA00023135"/>
    </source>
</evidence>
<evidence type="ECO:0000256" key="12">
    <source>
        <dbReference type="ARBA" id="ARBA00048157"/>
    </source>
</evidence>
<dbReference type="SUPFAM" id="SSF52540">
    <property type="entry name" value="P-loop containing nucleoside triphosphate hydrolases"/>
    <property type="match status" value="1"/>
</dbReference>
<dbReference type="InterPro" id="IPR000897">
    <property type="entry name" value="SRP54_GTPase_dom"/>
</dbReference>
<evidence type="ECO:0000256" key="6">
    <source>
        <dbReference type="ARBA" id="ARBA00022884"/>
    </source>
</evidence>
<dbReference type="STRING" id="1354746.A0A0B2ULS4"/>
<evidence type="ECO:0000313" key="14">
    <source>
        <dbReference type="EMBL" id="KHN69945.1"/>
    </source>
</evidence>
<comment type="caution">
    <text evidence="14">The sequence shown here is derived from an EMBL/GenBank/DDBJ whole genome shotgun (WGS) entry which is preliminary data.</text>
</comment>
<evidence type="ECO:0000256" key="4">
    <source>
        <dbReference type="ARBA" id="ARBA00022741"/>
    </source>
</evidence>
<dbReference type="Pfam" id="PF00448">
    <property type="entry name" value="SRP54"/>
    <property type="match status" value="1"/>
</dbReference>
<evidence type="ECO:0000259" key="13">
    <source>
        <dbReference type="PROSITE" id="PS00300"/>
    </source>
</evidence>
<keyword evidence="3" id="KW-0963">Cytoplasm</keyword>
<dbReference type="GO" id="GO:0008312">
    <property type="term" value="F:7S RNA binding"/>
    <property type="evidence" value="ECO:0007669"/>
    <property type="project" value="EnsemblFungi"/>
</dbReference>
<keyword evidence="9" id="KW-0687">Ribonucleoprotein</keyword>
<dbReference type="EMBL" id="JOKQ01000004">
    <property type="protein sequence ID" value="KHN69945.1"/>
    <property type="molecule type" value="Genomic_DNA"/>
</dbReference>
<dbReference type="SUPFAM" id="SSF47364">
    <property type="entry name" value="Domain of the SRP/SRP receptor G-proteins"/>
    <property type="match status" value="1"/>
</dbReference>
<evidence type="ECO:0000313" key="15">
    <source>
        <dbReference type="Proteomes" id="UP000031056"/>
    </source>
</evidence>
<dbReference type="CDD" id="cd17875">
    <property type="entry name" value="SRP54_G"/>
    <property type="match status" value="1"/>
</dbReference>
<dbReference type="InterPro" id="IPR022941">
    <property type="entry name" value="SRP54"/>
</dbReference>
<dbReference type="FunFam" id="3.40.50.300:FF:000022">
    <property type="entry name" value="Signal recognition particle 54 kDa subunit"/>
    <property type="match status" value="1"/>
</dbReference>
<dbReference type="GO" id="GO:0005829">
    <property type="term" value="C:cytosol"/>
    <property type="evidence" value="ECO:0007669"/>
    <property type="project" value="TreeGrafter"/>
</dbReference>
<evidence type="ECO:0000256" key="9">
    <source>
        <dbReference type="ARBA" id="ARBA00023274"/>
    </source>
</evidence>
<dbReference type="GeneID" id="26261581"/>
<dbReference type="HAMAP" id="MF_00306">
    <property type="entry name" value="SRP54"/>
    <property type="match status" value="1"/>
</dbReference>
<dbReference type="FunCoup" id="A0A0B2ULS4">
    <property type="interactions" value="210"/>
</dbReference>
<feature type="domain" description="SRP54-type proteins GTP-binding" evidence="13">
    <location>
        <begin position="266"/>
        <end position="279"/>
    </location>
</feature>
<evidence type="ECO:0000256" key="11">
    <source>
        <dbReference type="ARBA" id="ARBA00035672"/>
    </source>
</evidence>
<dbReference type="Proteomes" id="UP000031056">
    <property type="component" value="Unassembled WGS sequence"/>
</dbReference>
<dbReference type="GO" id="GO:0030942">
    <property type="term" value="F:endoplasmic reticulum signal peptide binding"/>
    <property type="evidence" value="ECO:0007669"/>
    <property type="project" value="TreeGrafter"/>
</dbReference>
<keyword evidence="15" id="KW-1185">Reference proteome</keyword>
<dbReference type="PROSITE" id="PS00300">
    <property type="entry name" value="SRP54"/>
    <property type="match status" value="1"/>
</dbReference>
<dbReference type="PANTHER" id="PTHR11564:SF5">
    <property type="entry name" value="SIGNAL RECOGNITION PARTICLE SUBUNIT SRP54"/>
    <property type="match status" value="1"/>
</dbReference>
<dbReference type="Gene3D" id="3.40.50.300">
    <property type="entry name" value="P-loop containing nucleotide triphosphate hydrolases"/>
    <property type="match status" value="1"/>
</dbReference>
<keyword evidence="5" id="KW-0378">Hydrolase</keyword>
<evidence type="ECO:0000256" key="10">
    <source>
        <dbReference type="ARBA" id="ARBA00034905"/>
    </source>
</evidence>
<dbReference type="InterPro" id="IPR003593">
    <property type="entry name" value="AAA+_ATPase"/>
</dbReference>
<dbReference type="HOGENOM" id="CLU_009301_6_1_1"/>
<dbReference type="GO" id="GO:0006616">
    <property type="term" value="P:SRP-dependent cotranslational protein targeting to membrane, translocation"/>
    <property type="evidence" value="ECO:0007669"/>
    <property type="project" value="TreeGrafter"/>
</dbReference>
<sequence>MIADLGKSITAALSNLVNSQATDQQIEAAIKEISNSLILSNVNPKYVRDLRAELNQKLKTDAIAPGVNKGKAVQNAVYDKLVDLLDPKSKGYEIRKGKGNVVMFVGLQGSGKTTSICKYANFYRKKGYKVGIVCADTFRAGAFDQVKQNALKIKVPFFGSSDADPVKVACAGVERFRKDKFELILVDTSGRHTQESELFTEMKEIVAGICPDNIVFVMDAGIGQSAEDQALGFKRAVDVGSIILTKIDGTTKAGGAISSVAATKCPIEFVGTGEGMEDIEVFHARRFVSKMLGMGDVEGLVEKIESLGIDEKEVVRKLKQGSFTIGDFYEQFQKILSLGPVSKLLQMIPGFSGLSMPDESTFKKLIYVFDSFSRSELDSTGELFEKQPNRILRVARGSGTSVEGVSEILSQFKKVSGMMQKFSSMPGMENMFGDPSKMNLSQKMKMKDQVKDMLPKDLFDQIGSMF</sequence>
<accession>A0A0B2ULS4</accession>
<dbReference type="RefSeq" id="XP_014563987.1">
    <property type="nucleotide sequence ID" value="XM_014708501.1"/>
</dbReference>
<dbReference type="SMART" id="SM00382">
    <property type="entry name" value="AAA"/>
    <property type="match status" value="1"/>
</dbReference>
<dbReference type="InterPro" id="IPR036891">
    <property type="entry name" value="Signal_recog_part_SRP54_M_sf"/>
</dbReference>
<dbReference type="InterPro" id="IPR004125">
    <property type="entry name" value="Signal_recog_particle_SRP54_M"/>
</dbReference>
<evidence type="ECO:0000256" key="5">
    <source>
        <dbReference type="ARBA" id="ARBA00022801"/>
    </source>
</evidence>
<keyword evidence="4" id="KW-0547">Nucleotide-binding</keyword>
<name>A0A0B2ULS4_9MICR</name>
<dbReference type="InterPro" id="IPR013822">
    <property type="entry name" value="Signal_recog_particl_SRP54_hlx"/>
</dbReference>
<dbReference type="Pfam" id="PF02978">
    <property type="entry name" value="SRP_SPB"/>
    <property type="match status" value="1"/>
</dbReference>
<dbReference type="PANTHER" id="PTHR11564">
    <property type="entry name" value="SIGNAL RECOGNITION PARTICLE 54K PROTEIN SRP54"/>
    <property type="match status" value="1"/>
</dbReference>
<evidence type="ECO:0000256" key="3">
    <source>
        <dbReference type="ARBA" id="ARBA00022490"/>
    </source>
</evidence>
<evidence type="ECO:0000256" key="2">
    <source>
        <dbReference type="ARBA" id="ARBA00005450"/>
    </source>
</evidence>
<dbReference type="SUPFAM" id="SSF47446">
    <property type="entry name" value="Signal peptide-binding domain"/>
    <property type="match status" value="1"/>
</dbReference>
<comment type="subcellular location">
    <subcellularLocation>
        <location evidence="1">Cytoplasm</location>
    </subcellularLocation>
</comment>
<comment type="similarity">
    <text evidence="2">Belongs to the GTP-binding SRP family. SRP54 subfamily.</text>
</comment>
<evidence type="ECO:0000256" key="7">
    <source>
        <dbReference type="ARBA" id="ARBA00023134"/>
    </source>
</evidence>
<dbReference type="InterPro" id="IPR042101">
    <property type="entry name" value="SRP54_N_sf"/>
</dbReference>
<dbReference type="GO" id="GO:0003924">
    <property type="term" value="F:GTPase activity"/>
    <property type="evidence" value="ECO:0007669"/>
    <property type="project" value="EnsemblFungi"/>
</dbReference>
<reference evidence="14 15" key="1">
    <citation type="journal article" date="2014" name="MBio">
        <title>The Ordospora colligata genome; evolution of extreme reduction in microsporidia and host-to-parasite horizontal gene transfer.</title>
        <authorList>
            <person name="Pombert J.-F."/>
            <person name="Haag K.L."/>
            <person name="Beidas S."/>
            <person name="Ebert D."/>
            <person name="Keeling P.J."/>
        </authorList>
    </citation>
    <scope>NUCLEOTIDE SEQUENCE [LARGE SCALE GENOMIC DNA]</scope>
    <source>
        <strain evidence="14 15">OC4</strain>
    </source>
</reference>
<dbReference type="GO" id="GO:0005786">
    <property type="term" value="C:signal recognition particle, endoplasmic reticulum targeting"/>
    <property type="evidence" value="ECO:0007669"/>
    <property type="project" value="UniProtKB-KW"/>
</dbReference>
<dbReference type="Gene3D" id="1.20.120.140">
    <property type="entry name" value="Signal recognition particle SRP54, nucleotide-binding domain"/>
    <property type="match status" value="1"/>
</dbReference>
<dbReference type="Gene3D" id="1.10.260.30">
    <property type="entry name" value="Signal recognition particle, SRP54 subunit, M-domain"/>
    <property type="match status" value="1"/>
</dbReference>
<dbReference type="InterPro" id="IPR036225">
    <property type="entry name" value="SRP/SRP_N"/>
</dbReference>
<proteinExistence type="inferred from homology"/>